<dbReference type="InterPro" id="IPR004360">
    <property type="entry name" value="Glyas_Fos-R_dOase_dom"/>
</dbReference>
<dbReference type="Proteomes" id="UP001208690">
    <property type="component" value="Unassembled WGS sequence"/>
</dbReference>
<reference evidence="5 6" key="1">
    <citation type="submission" date="2022-04" db="EMBL/GenBank/DDBJ databases">
        <title>Roseobacter sp. WL0113 is a bacterium isolated from neritic sediment.</title>
        <authorList>
            <person name="Wang L."/>
            <person name="He W."/>
            <person name="Zhang D.-F."/>
        </authorList>
    </citation>
    <scope>NUCLEOTIDE SEQUENCE [LARGE SCALE GENOMIC DNA]</scope>
    <source>
        <strain evidence="5 6">WL0113</strain>
    </source>
</reference>
<dbReference type="InterPro" id="IPR037523">
    <property type="entry name" value="VOC_core"/>
</dbReference>
<accession>A0ABT3BAD2</accession>
<keyword evidence="6" id="KW-1185">Reference proteome</keyword>
<evidence type="ECO:0000256" key="1">
    <source>
        <dbReference type="ARBA" id="ARBA00011051"/>
    </source>
</evidence>
<protein>
    <recommendedName>
        <fullName evidence="2">Bleomycin resistance protein</fullName>
    </recommendedName>
</protein>
<dbReference type="InterPro" id="IPR000335">
    <property type="entry name" value="Bleomycin-R"/>
</dbReference>
<evidence type="ECO:0000313" key="5">
    <source>
        <dbReference type="EMBL" id="MCV3270098.1"/>
    </source>
</evidence>
<gene>
    <name evidence="5" type="ORF">MUB52_01530</name>
</gene>
<dbReference type="SUPFAM" id="SSF54593">
    <property type="entry name" value="Glyoxalase/Bleomycin resistance protein/Dihydroxybiphenyl dioxygenase"/>
    <property type="match status" value="1"/>
</dbReference>
<dbReference type="CDD" id="cd08349">
    <property type="entry name" value="BLMA_like"/>
    <property type="match status" value="1"/>
</dbReference>
<dbReference type="EMBL" id="JALIEB010000001">
    <property type="protein sequence ID" value="MCV3270098.1"/>
    <property type="molecule type" value="Genomic_DNA"/>
</dbReference>
<dbReference type="InterPro" id="IPR029068">
    <property type="entry name" value="Glyas_Bleomycin-R_OHBP_Dase"/>
</dbReference>
<evidence type="ECO:0000259" key="4">
    <source>
        <dbReference type="PROSITE" id="PS51819"/>
    </source>
</evidence>
<comment type="similarity">
    <text evidence="1">Belongs to the bleomycin resistance protein family.</text>
</comment>
<proteinExistence type="inferred from homology"/>
<dbReference type="Gene3D" id="3.10.180.10">
    <property type="entry name" value="2,3-Dihydroxybiphenyl 1,2-Dioxygenase, domain 1"/>
    <property type="match status" value="1"/>
</dbReference>
<keyword evidence="3" id="KW-0046">Antibiotic resistance</keyword>
<evidence type="ECO:0000313" key="6">
    <source>
        <dbReference type="Proteomes" id="UP001208690"/>
    </source>
</evidence>
<comment type="caution">
    <text evidence="5">The sequence shown here is derived from an EMBL/GenBank/DDBJ whole genome shotgun (WGS) entry which is preliminary data.</text>
</comment>
<sequence length="123" mass="13962">MLLSTCAILPCADMDRTVAFYEKLGFDLQGRWEDFGGYLIFVNDRIELHFAHDPTHRADTSDHAVYIRTDDVNAVGEMIAKMDLPDEGFPRADGPSDRPWGMRELHILDPDGHLLRIGQYLDG</sequence>
<evidence type="ECO:0000256" key="2">
    <source>
        <dbReference type="ARBA" id="ARBA00021572"/>
    </source>
</evidence>
<name>A0ABT3BAD2_9RHOB</name>
<dbReference type="RefSeq" id="WP_263842417.1">
    <property type="nucleotide sequence ID" value="NZ_JALIEB010000001.1"/>
</dbReference>
<dbReference type="PROSITE" id="PS51819">
    <property type="entry name" value="VOC"/>
    <property type="match status" value="1"/>
</dbReference>
<organism evidence="5 6">
    <name type="scientific">Roseobacter sinensis</name>
    <dbReference type="NCBI Taxonomy" id="2931391"/>
    <lineage>
        <taxon>Bacteria</taxon>
        <taxon>Pseudomonadati</taxon>
        <taxon>Pseudomonadota</taxon>
        <taxon>Alphaproteobacteria</taxon>
        <taxon>Rhodobacterales</taxon>
        <taxon>Roseobacteraceae</taxon>
        <taxon>Roseobacter</taxon>
    </lineage>
</organism>
<feature type="domain" description="VOC" evidence="4">
    <location>
        <begin position="2"/>
        <end position="120"/>
    </location>
</feature>
<dbReference type="Pfam" id="PF00903">
    <property type="entry name" value="Glyoxalase"/>
    <property type="match status" value="1"/>
</dbReference>
<evidence type="ECO:0000256" key="3">
    <source>
        <dbReference type="ARBA" id="ARBA00023251"/>
    </source>
</evidence>